<dbReference type="EC" id="1.5.1.3" evidence="2"/>
<dbReference type="Pfam" id="PF01872">
    <property type="entry name" value="RibD_C"/>
    <property type="match status" value="1"/>
</dbReference>
<dbReference type="GO" id="GO:0009231">
    <property type="term" value="P:riboflavin biosynthetic process"/>
    <property type="evidence" value="ECO:0007669"/>
    <property type="project" value="InterPro"/>
</dbReference>
<keyword evidence="2" id="KW-0560">Oxidoreductase</keyword>
<dbReference type="EMBL" id="CP014989">
    <property type="protein sequence ID" value="ANS80607.1"/>
    <property type="molecule type" value="Genomic_DNA"/>
</dbReference>
<dbReference type="STRING" id="1758689.SGUI_3211"/>
<dbReference type="KEGG" id="serj:SGUI_3211"/>
<dbReference type="GO" id="GO:0004146">
    <property type="term" value="F:dihydrofolate reductase activity"/>
    <property type="evidence" value="ECO:0007669"/>
    <property type="project" value="UniProtKB-EC"/>
</dbReference>
<evidence type="ECO:0000259" key="1">
    <source>
        <dbReference type="Pfam" id="PF01872"/>
    </source>
</evidence>
<feature type="domain" description="Bacterial bifunctional deaminase-reductase C-terminal" evidence="1">
    <location>
        <begin position="3"/>
        <end position="51"/>
    </location>
</feature>
<keyword evidence="3" id="KW-1185">Reference proteome</keyword>
<evidence type="ECO:0000313" key="3">
    <source>
        <dbReference type="Proteomes" id="UP000092482"/>
    </source>
</evidence>
<evidence type="ECO:0000313" key="2">
    <source>
        <dbReference type="EMBL" id="ANS80607.1"/>
    </source>
</evidence>
<dbReference type="Gene3D" id="3.40.430.10">
    <property type="entry name" value="Dihydrofolate Reductase, subunit A"/>
    <property type="match status" value="1"/>
</dbReference>
<dbReference type="InterPro" id="IPR024072">
    <property type="entry name" value="DHFR-like_dom_sf"/>
</dbReference>
<dbReference type="InterPro" id="IPR002734">
    <property type="entry name" value="RibDG_C"/>
</dbReference>
<dbReference type="AlphaFoldDB" id="A0A1B1NGN9"/>
<dbReference type="SUPFAM" id="SSF53597">
    <property type="entry name" value="Dihydrofolate reductase-like"/>
    <property type="match status" value="1"/>
</dbReference>
<gene>
    <name evidence="2" type="ORF">SGUI_3211</name>
</gene>
<dbReference type="GO" id="GO:0008703">
    <property type="term" value="F:5-amino-6-(5-phosphoribosylamino)uracil reductase activity"/>
    <property type="evidence" value="ECO:0007669"/>
    <property type="project" value="InterPro"/>
</dbReference>
<accession>A0A1B1NGN9</accession>
<sequence length="61" mass="6760">MKGLAAHDLVDEYRLLLFPVVLGDGKRMFDEHAHLARFTLTDSVVAATGVAVLTYTRETRA</sequence>
<organism evidence="2 3">
    <name type="scientific">Serinicoccus hydrothermalis</name>
    <dbReference type="NCBI Taxonomy" id="1758689"/>
    <lineage>
        <taxon>Bacteria</taxon>
        <taxon>Bacillati</taxon>
        <taxon>Actinomycetota</taxon>
        <taxon>Actinomycetes</taxon>
        <taxon>Micrococcales</taxon>
        <taxon>Ornithinimicrobiaceae</taxon>
        <taxon>Serinicoccus</taxon>
    </lineage>
</organism>
<name>A0A1B1NGN9_9MICO</name>
<reference evidence="2 3" key="1">
    <citation type="submission" date="2016-03" db="EMBL/GenBank/DDBJ databases">
        <title>Shallow-sea hydrothermal system.</title>
        <authorList>
            <person name="Tang K."/>
        </authorList>
    </citation>
    <scope>NUCLEOTIDE SEQUENCE [LARGE SCALE GENOMIC DNA]</scope>
    <source>
        <strain evidence="2 3">JLT9</strain>
    </source>
</reference>
<proteinExistence type="predicted"/>
<protein>
    <submittedName>
        <fullName evidence="2">Dihydrofolate reductase</fullName>
        <ecNumber evidence="2">1.5.1.3</ecNumber>
    </submittedName>
</protein>
<dbReference type="Proteomes" id="UP000092482">
    <property type="component" value="Chromosome"/>
</dbReference>